<name>A0A6N8FZ31_9CHRO</name>
<keyword evidence="2" id="KW-1185">Reference proteome</keyword>
<protein>
    <submittedName>
        <fullName evidence="1">Uncharacterized protein</fullName>
    </submittedName>
</protein>
<proteinExistence type="predicted"/>
<dbReference type="OrthoDB" id="426136at2"/>
<gene>
    <name evidence="1" type="ORF">BWI75_18215</name>
</gene>
<sequence>MNYQQWSNYDKLEFRVTSQPQPGSQSSKQIQISSLNRVGHYFAQWFALRNEPQVREIVADGRMQWRVYDPESDRTLQLNSPQEVSMWLEERYYNRAHNSIWD</sequence>
<organism evidence="1 2">
    <name type="scientific">Gloeocapsopsis dulcis AAB1 = 1H9</name>
    <dbReference type="NCBI Taxonomy" id="1433147"/>
    <lineage>
        <taxon>Bacteria</taxon>
        <taxon>Bacillati</taxon>
        <taxon>Cyanobacteriota</taxon>
        <taxon>Cyanophyceae</taxon>
        <taxon>Oscillatoriophycideae</taxon>
        <taxon>Chroococcales</taxon>
        <taxon>Chroococcaceae</taxon>
        <taxon>Gloeocapsopsis</taxon>
        <taxon>Gloeocapsopsis dulcis</taxon>
    </lineage>
</organism>
<evidence type="ECO:0000313" key="1">
    <source>
        <dbReference type="EMBL" id="MUL38211.1"/>
    </source>
</evidence>
<accession>A0A6N8FZ31</accession>
<dbReference type="Proteomes" id="UP000441797">
    <property type="component" value="Unassembled WGS sequence"/>
</dbReference>
<comment type="caution">
    <text evidence="1">The sequence shown here is derived from an EMBL/GenBank/DDBJ whole genome shotgun (WGS) entry which is preliminary data.</text>
</comment>
<dbReference type="RefSeq" id="WP_105221230.1">
    <property type="nucleotide sequence ID" value="NZ_CAWNSU010000083.1"/>
</dbReference>
<evidence type="ECO:0000313" key="2">
    <source>
        <dbReference type="Proteomes" id="UP000441797"/>
    </source>
</evidence>
<reference evidence="1 2" key="1">
    <citation type="journal article" date="2019" name="Front. Microbiol.">
        <title>Genomic Features for Desiccation Tolerance and Sugar Biosynthesis in the Extremophile Gloeocapsopsis sp. UTEX B3054.</title>
        <authorList>
            <person name="Urrejola C."/>
            <person name="Alcorta J."/>
            <person name="Salas L."/>
            <person name="Vasquez M."/>
            <person name="Polz M.F."/>
            <person name="Vicuna R."/>
            <person name="Diez B."/>
        </authorList>
    </citation>
    <scope>NUCLEOTIDE SEQUENCE [LARGE SCALE GENOMIC DNA]</scope>
    <source>
        <strain evidence="1 2">1H9</strain>
    </source>
</reference>
<dbReference type="AlphaFoldDB" id="A0A6N8FZ31"/>
<dbReference type="EMBL" id="NAPY01000034">
    <property type="protein sequence ID" value="MUL38211.1"/>
    <property type="molecule type" value="Genomic_DNA"/>
</dbReference>